<organism evidence="1 2">
    <name type="scientific">Acorus gramineus</name>
    <name type="common">Dwarf sweet flag</name>
    <dbReference type="NCBI Taxonomy" id="55184"/>
    <lineage>
        <taxon>Eukaryota</taxon>
        <taxon>Viridiplantae</taxon>
        <taxon>Streptophyta</taxon>
        <taxon>Embryophyta</taxon>
        <taxon>Tracheophyta</taxon>
        <taxon>Spermatophyta</taxon>
        <taxon>Magnoliopsida</taxon>
        <taxon>Liliopsida</taxon>
        <taxon>Acoraceae</taxon>
        <taxon>Acorus</taxon>
    </lineage>
</organism>
<dbReference type="Proteomes" id="UP001179952">
    <property type="component" value="Unassembled WGS sequence"/>
</dbReference>
<name>A0AAV9B017_ACOGR</name>
<gene>
    <name evidence="1" type="ORF">QJS04_geneDACA014048</name>
</gene>
<proteinExistence type="predicted"/>
<reference evidence="1" key="1">
    <citation type="journal article" date="2023" name="Nat. Commun.">
        <title>Diploid and tetraploid genomes of Acorus and the evolution of monocots.</title>
        <authorList>
            <person name="Ma L."/>
            <person name="Liu K.W."/>
            <person name="Li Z."/>
            <person name="Hsiao Y.Y."/>
            <person name="Qi Y."/>
            <person name="Fu T."/>
            <person name="Tang G.D."/>
            <person name="Zhang D."/>
            <person name="Sun W.H."/>
            <person name="Liu D.K."/>
            <person name="Li Y."/>
            <person name="Chen G.Z."/>
            <person name="Liu X.D."/>
            <person name="Liao X.Y."/>
            <person name="Jiang Y.T."/>
            <person name="Yu X."/>
            <person name="Hao Y."/>
            <person name="Huang J."/>
            <person name="Zhao X.W."/>
            <person name="Ke S."/>
            <person name="Chen Y.Y."/>
            <person name="Wu W.L."/>
            <person name="Hsu J.L."/>
            <person name="Lin Y.F."/>
            <person name="Huang M.D."/>
            <person name="Li C.Y."/>
            <person name="Huang L."/>
            <person name="Wang Z.W."/>
            <person name="Zhao X."/>
            <person name="Zhong W.Y."/>
            <person name="Peng D.H."/>
            <person name="Ahmad S."/>
            <person name="Lan S."/>
            <person name="Zhang J.S."/>
            <person name="Tsai W.C."/>
            <person name="Van de Peer Y."/>
            <person name="Liu Z.J."/>
        </authorList>
    </citation>
    <scope>NUCLEOTIDE SEQUENCE</scope>
    <source>
        <strain evidence="1">SCP</strain>
    </source>
</reference>
<keyword evidence="2" id="KW-1185">Reference proteome</keyword>
<evidence type="ECO:0000313" key="1">
    <source>
        <dbReference type="EMBL" id="KAK1270013.1"/>
    </source>
</evidence>
<dbReference type="InterPro" id="IPR015915">
    <property type="entry name" value="Kelch-typ_b-propeller"/>
</dbReference>
<protein>
    <submittedName>
        <fullName evidence="1">Uncharacterized protein</fullName>
    </submittedName>
</protein>
<sequence>MPPGPRGSFSMCVHKKQALLFGGVDMESDGDVIVSVSVFLNELYGFQLDNHRWYFLFLTVIYHETNFFSL</sequence>
<accession>A0AAV9B017</accession>
<reference evidence="1" key="2">
    <citation type="submission" date="2023-06" db="EMBL/GenBank/DDBJ databases">
        <authorList>
            <person name="Ma L."/>
            <person name="Liu K.-W."/>
            <person name="Li Z."/>
            <person name="Hsiao Y.-Y."/>
            <person name="Qi Y."/>
            <person name="Fu T."/>
            <person name="Tang G."/>
            <person name="Zhang D."/>
            <person name="Sun W.-H."/>
            <person name="Liu D.-K."/>
            <person name="Li Y."/>
            <person name="Chen G.-Z."/>
            <person name="Liu X.-D."/>
            <person name="Liao X.-Y."/>
            <person name="Jiang Y.-T."/>
            <person name="Yu X."/>
            <person name="Hao Y."/>
            <person name="Huang J."/>
            <person name="Zhao X.-W."/>
            <person name="Ke S."/>
            <person name="Chen Y.-Y."/>
            <person name="Wu W.-L."/>
            <person name="Hsu J.-L."/>
            <person name="Lin Y.-F."/>
            <person name="Huang M.-D."/>
            <person name="Li C.-Y."/>
            <person name="Huang L."/>
            <person name="Wang Z.-W."/>
            <person name="Zhao X."/>
            <person name="Zhong W.-Y."/>
            <person name="Peng D.-H."/>
            <person name="Ahmad S."/>
            <person name="Lan S."/>
            <person name="Zhang J.-S."/>
            <person name="Tsai W.-C."/>
            <person name="Van De Peer Y."/>
            <person name="Liu Z.-J."/>
        </authorList>
    </citation>
    <scope>NUCLEOTIDE SEQUENCE</scope>
    <source>
        <strain evidence="1">SCP</strain>
        <tissue evidence="1">Leaves</tissue>
    </source>
</reference>
<dbReference type="PANTHER" id="PTHR46063:SF1">
    <property type="entry name" value="KELCH DOMAIN-CONTAINING PROTEIN 4"/>
    <property type="match status" value="1"/>
</dbReference>
<dbReference type="EMBL" id="JAUJYN010000005">
    <property type="protein sequence ID" value="KAK1270013.1"/>
    <property type="molecule type" value="Genomic_DNA"/>
</dbReference>
<dbReference type="AlphaFoldDB" id="A0AAV9B017"/>
<dbReference type="SUPFAM" id="SSF117281">
    <property type="entry name" value="Kelch motif"/>
    <property type="match status" value="1"/>
</dbReference>
<evidence type="ECO:0000313" key="2">
    <source>
        <dbReference type="Proteomes" id="UP001179952"/>
    </source>
</evidence>
<dbReference type="InterPro" id="IPR052588">
    <property type="entry name" value="Kelch_domain_protein"/>
</dbReference>
<dbReference type="PANTHER" id="PTHR46063">
    <property type="entry name" value="KELCH DOMAIN-CONTAINING PROTEIN"/>
    <property type="match status" value="1"/>
</dbReference>
<comment type="caution">
    <text evidence="1">The sequence shown here is derived from an EMBL/GenBank/DDBJ whole genome shotgun (WGS) entry which is preliminary data.</text>
</comment>